<protein>
    <submittedName>
        <fullName evidence="1">Uncharacterized protein</fullName>
    </submittedName>
</protein>
<accession>A0A3M7Q9R7</accession>
<keyword evidence="2" id="KW-1185">Reference proteome</keyword>
<dbReference type="AlphaFoldDB" id="A0A3M7Q9R7"/>
<dbReference type="EMBL" id="REGN01006844">
    <property type="protein sequence ID" value="RNA08136.1"/>
    <property type="molecule type" value="Genomic_DNA"/>
</dbReference>
<reference evidence="1 2" key="1">
    <citation type="journal article" date="2018" name="Sci. Rep.">
        <title>Genomic signatures of local adaptation to the degree of environmental predictability in rotifers.</title>
        <authorList>
            <person name="Franch-Gras L."/>
            <person name="Hahn C."/>
            <person name="Garcia-Roger E.M."/>
            <person name="Carmona M.J."/>
            <person name="Serra M."/>
            <person name="Gomez A."/>
        </authorList>
    </citation>
    <scope>NUCLEOTIDE SEQUENCE [LARGE SCALE GENOMIC DNA]</scope>
    <source>
        <strain evidence="1">HYR1</strain>
    </source>
</reference>
<dbReference type="Proteomes" id="UP000276133">
    <property type="component" value="Unassembled WGS sequence"/>
</dbReference>
<comment type="caution">
    <text evidence="1">The sequence shown here is derived from an EMBL/GenBank/DDBJ whole genome shotgun (WGS) entry which is preliminary data.</text>
</comment>
<name>A0A3M7Q9R7_BRAPC</name>
<sequence>MILKRATGANYQFLSILFNFTKKTDFANCPKNLVNAKIIKYKDLFEVIIKDFKSENEYLNNLIKPDDLFSFLLKDSDFFMNKIQIIKKPFFF</sequence>
<organism evidence="1 2">
    <name type="scientific">Brachionus plicatilis</name>
    <name type="common">Marine rotifer</name>
    <name type="synonym">Brachionus muelleri</name>
    <dbReference type="NCBI Taxonomy" id="10195"/>
    <lineage>
        <taxon>Eukaryota</taxon>
        <taxon>Metazoa</taxon>
        <taxon>Spiralia</taxon>
        <taxon>Gnathifera</taxon>
        <taxon>Rotifera</taxon>
        <taxon>Eurotatoria</taxon>
        <taxon>Monogononta</taxon>
        <taxon>Pseudotrocha</taxon>
        <taxon>Ploima</taxon>
        <taxon>Brachionidae</taxon>
        <taxon>Brachionus</taxon>
    </lineage>
</organism>
<evidence type="ECO:0000313" key="2">
    <source>
        <dbReference type="Proteomes" id="UP000276133"/>
    </source>
</evidence>
<proteinExistence type="predicted"/>
<gene>
    <name evidence="1" type="ORF">BpHYR1_015436</name>
</gene>
<evidence type="ECO:0000313" key="1">
    <source>
        <dbReference type="EMBL" id="RNA08136.1"/>
    </source>
</evidence>